<comment type="cofactor">
    <cofactor evidence="1">
        <name>Mg(2+)</name>
        <dbReference type="ChEBI" id="CHEBI:18420"/>
    </cofactor>
</comment>
<dbReference type="InterPro" id="IPR023005">
    <property type="entry name" value="Nucleoside_diP_kinase_AS"/>
</dbReference>
<evidence type="ECO:0000256" key="7">
    <source>
        <dbReference type="ARBA" id="ARBA00022741"/>
    </source>
</evidence>
<comment type="similarity">
    <text evidence="2 12 13">Belongs to the NDK family.</text>
</comment>
<organism evidence="17 18">
    <name type="scientific">Cryptosporidium andersoni</name>
    <dbReference type="NCBI Taxonomy" id="117008"/>
    <lineage>
        <taxon>Eukaryota</taxon>
        <taxon>Sar</taxon>
        <taxon>Alveolata</taxon>
        <taxon>Apicomplexa</taxon>
        <taxon>Conoidasida</taxon>
        <taxon>Coccidia</taxon>
        <taxon>Eucoccidiorida</taxon>
        <taxon>Eimeriorina</taxon>
        <taxon>Cryptosporidiidae</taxon>
        <taxon>Cryptosporidium</taxon>
    </lineage>
</organism>
<dbReference type="GO" id="GO:0046872">
    <property type="term" value="F:metal ion binding"/>
    <property type="evidence" value="ECO:0007669"/>
    <property type="project" value="UniProtKB-KW"/>
</dbReference>
<evidence type="ECO:0000256" key="4">
    <source>
        <dbReference type="ARBA" id="ARBA00017632"/>
    </source>
</evidence>
<evidence type="ECO:0000313" key="17">
    <source>
        <dbReference type="EMBL" id="OII78085.1"/>
    </source>
</evidence>
<dbReference type="SUPFAM" id="SSF54919">
    <property type="entry name" value="Nucleoside diphosphate kinase, NDK"/>
    <property type="match status" value="1"/>
</dbReference>
<keyword evidence="6" id="KW-0479">Metal-binding</keyword>
<evidence type="ECO:0000256" key="10">
    <source>
        <dbReference type="ARBA" id="ARBA00022842"/>
    </source>
</evidence>
<feature type="region of interest" description="Disordered" evidence="15">
    <location>
        <begin position="14"/>
        <end position="33"/>
    </location>
</feature>
<evidence type="ECO:0000256" key="6">
    <source>
        <dbReference type="ARBA" id="ARBA00022723"/>
    </source>
</evidence>
<dbReference type="SMART" id="SM00562">
    <property type="entry name" value="NDK"/>
    <property type="match status" value="1"/>
</dbReference>
<comment type="catalytic activity">
    <reaction evidence="14">
        <text>a 2'-deoxyribonucleoside 5'-diphosphate + ATP = a 2'-deoxyribonucleoside 5'-triphosphate + ADP</text>
        <dbReference type="Rhea" id="RHEA:44640"/>
        <dbReference type="ChEBI" id="CHEBI:30616"/>
        <dbReference type="ChEBI" id="CHEBI:61560"/>
        <dbReference type="ChEBI" id="CHEBI:73316"/>
        <dbReference type="ChEBI" id="CHEBI:456216"/>
        <dbReference type="EC" id="2.7.4.6"/>
    </reaction>
</comment>
<evidence type="ECO:0000256" key="15">
    <source>
        <dbReference type="SAM" id="MobiDB-lite"/>
    </source>
</evidence>
<accession>A0A1J4MYS9</accession>
<evidence type="ECO:0000256" key="5">
    <source>
        <dbReference type="ARBA" id="ARBA00022679"/>
    </source>
</evidence>
<keyword evidence="7 14" id="KW-0547">Nucleotide-binding</keyword>
<protein>
    <recommendedName>
        <fullName evidence="4 14">Nucleoside diphosphate kinase</fullName>
        <ecNumber evidence="3 14">2.7.4.6</ecNumber>
    </recommendedName>
</protein>
<dbReference type="InterPro" id="IPR001564">
    <property type="entry name" value="Nucleoside_diP_kinase"/>
</dbReference>
<feature type="binding site" evidence="12">
    <location>
        <position position="82"/>
    </location>
    <ligand>
        <name>ATP</name>
        <dbReference type="ChEBI" id="CHEBI:30616"/>
    </ligand>
</feature>
<evidence type="ECO:0000256" key="13">
    <source>
        <dbReference type="RuleBase" id="RU004011"/>
    </source>
</evidence>
<feature type="binding site" evidence="12">
    <location>
        <position position="185"/>
    </location>
    <ligand>
        <name>ATP</name>
        <dbReference type="ChEBI" id="CHEBI:30616"/>
    </ligand>
</feature>
<feature type="binding site" evidence="12">
    <location>
        <position position="130"/>
    </location>
    <ligand>
        <name>ATP</name>
        <dbReference type="ChEBI" id="CHEBI:30616"/>
    </ligand>
</feature>
<dbReference type="PRINTS" id="PR01243">
    <property type="entry name" value="NUCDPKINASE"/>
</dbReference>
<dbReference type="Pfam" id="PF00334">
    <property type="entry name" value="NDK"/>
    <property type="match status" value="1"/>
</dbReference>
<reference evidence="17 18" key="1">
    <citation type="submission" date="2016-10" db="EMBL/GenBank/DDBJ databases">
        <title>Reductive evolution of mitochondrial metabolism and differential evolution of invasion-related proteins in Cryptosporidium.</title>
        <authorList>
            <person name="Liu S."/>
            <person name="Roellig D.M."/>
            <person name="Guo Y."/>
            <person name="Li N."/>
            <person name="Frace M.A."/>
            <person name="Tang K."/>
            <person name="Zhang L."/>
            <person name="Feng Y."/>
            <person name="Xiao L."/>
        </authorList>
    </citation>
    <scope>NUCLEOTIDE SEQUENCE [LARGE SCALE GENOMIC DNA]</scope>
    <source>
        <strain evidence="17">30847</strain>
    </source>
</reference>
<dbReference type="VEuPathDB" id="CryptoDB:cand_036170"/>
<dbReference type="InterPro" id="IPR036850">
    <property type="entry name" value="NDK-like_dom_sf"/>
</dbReference>
<dbReference type="PROSITE" id="PS51374">
    <property type="entry name" value="NDPK_LIKE"/>
    <property type="match status" value="1"/>
</dbReference>
<dbReference type="InterPro" id="IPR034907">
    <property type="entry name" value="NDK-like_dom"/>
</dbReference>
<evidence type="ECO:0000256" key="12">
    <source>
        <dbReference type="PROSITE-ProRule" id="PRU00706"/>
    </source>
</evidence>
<feature type="active site" description="Pros-phosphohistidine intermediate" evidence="12">
    <location>
        <position position="188"/>
    </location>
</feature>
<keyword evidence="9 14" id="KW-0067">ATP-binding</keyword>
<feature type="binding site" evidence="12">
    <location>
        <position position="175"/>
    </location>
    <ligand>
        <name>ATP</name>
        <dbReference type="ChEBI" id="CHEBI:30616"/>
    </ligand>
</feature>
<dbReference type="GO" id="GO:0006183">
    <property type="term" value="P:GTP biosynthetic process"/>
    <property type="evidence" value="ECO:0007669"/>
    <property type="project" value="InterPro"/>
</dbReference>
<evidence type="ECO:0000256" key="8">
    <source>
        <dbReference type="ARBA" id="ARBA00022777"/>
    </source>
</evidence>
<proteinExistence type="inferred from homology"/>
<evidence type="ECO:0000313" key="18">
    <source>
        <dbReference type="Proteomes" id="UP000186804"/>
    </source>
</evidence>
<evidence type="ECO:0000256" key="14">
    <source>
        <dbReference type="RuleBase" id="RU004013"/>
    </source>
</evidence>
<name>A0A1J4MYS9_9CRYT</name>
<comment type="caution">
    <text evidence="17">The sequence shown here is derived from an EMBL/GenBank/DDBJ whole genome shotgun (WGS) entry which is preliminary data.</text>
</comment>
<dbReference type="CDD" id="cd04413">
    <property type="entry name" value="NDPk_I"/>
    <property type="match status" value="1"/>
</dbReference>
<evidence type="ECO:0000256" key="11">
    <source>
        <dbReference type="ARBA" id="ARBA00023080"/>
    </source>
</evidence>
<keyword evidence="18" id="KW-1185">Reference proteome</keyword>
<dbReference type="GO" id="GO:0006241">
    <property type="term" value="P:CTP biosynthetic process"/>
    <property type="evidence" value="ECO:0007669"/>
    <property type="project" value="InterPro"/>
</dbReference>
<keyword evidence="8 14" id="KW-0418">Kinase</keyword>
<gene>
    <name evidence="17" type="ORF">cand_036170</name>
</gene>
<dbReference type="GO" id="GO:0005524">
    <property type="term" value="F:ATP binding"/>
    <property type="evidence" value="ECO:0007669"/>
    <property type="project" value="UniProtKB-KW"/>
</dbReference>
<keyword evidence="5 14" id="KW-0808">Transferase</keyword>
<dbReference type="AlphaFoldDB" id="A0A1J4MYS9"/>
<dbReference type="NCBIfam" id="NF001908">
    <property type="entry name" value="PRK00668.1"/>
    <property type="match status" value="1"/>
</dbReference>
<evidence type="ECO:0000256" key="1">
    <source>
        <dbReference type="ARBA" id="ARBA00001946"/>
    </source>
</evidence>
<dbReference type="GeneID" id="92367801"/>
<dbReference type="Proteomes" id="UP000186804">
    <property type="component" value="Unassembled WGS sequence"/>
</dbReference>
<sequence>MVVSNAVVVSDSASTYTESPHSTTSYSTTSYSTTSYSTTSYSTAPYNSTSNKEINLISQISSETITLVQTDPLKERTLVLFKPEVVHRGIIGSLLSEFEQKGFKIVAMKLLVATRGQIELHYADHYGKGFYNSLVGRTANQPIVALVFEGLNAVTEVRRLMGLTNPQVSPLGTIRSKYGMQVERNLVHASDSIENANLEISVWFCESEIYAYERAIDKYIYFQE</sequence>
<keyword evidence="11" id="KW-0546">Nucleotide metabolism</keyword>
<keyword evidence="10" id="KW-0460">Magnesium</keyword>
<dbReference type="GO" id="GO:0006228">
    <property type="term" value="P:UTP biosynthetic process"/>
    <property type="evidence" value="ECO:0007669"/>
    <property type="project" value="InterPro"/>
</dbReference>
<dbReference type="EC" id="2.7.4.6" evidence="3 14"/>
<dbReference type="GO" id="GO:0004550">
    <property type="term" value="F:nucleoside diphosphate kinase activity"/>
    <property type="evidence" value="ECO:0007669"/>
    <property type="project" value="UniProtKB-EC"/>
</dbReference>
<evidence type="ECO:0000256" key="3">
    <source>
        <dbReference type="ARBA" id="ARBA00012966"/>
    </source>
</evidence>
<feature type="binding site" evidence="12">
    <location>
        <position position="158"/>
    </location>
    <ligand>
        <name>ATP</name>
        <dbReference type="ChEBI" id="CHEBI:30616"/>
    </ligand>
</feature>
<dbReference type="RefSeq" id="XP_067069931.1">
    <property type="nucleotide sequence ID" value="XM_067213843.1"/>
</dbReference>
<evidence type="ECO:0000256" key="2">
    <source>
        <dbReference type="ARBA" id="ARBA00008142"/>
    </source>
</evidence>
<dbReference type="OrthoDB" id="270127at2759"/>
<dbReference type="FunFam" id="3.30.70.141:FF:000003">
    <property type="entry name" value="Nucleoside diphosphate kinase"/>
    <property type="match status" value="1"/>
</dbReference>
<dbReference type="PANTHER" id="PTHR11349">
    <property type="entry name" value="NUCLEOSIDE DIPHOSPHATE KINASE"/>
    <property type="match status" value="1"/>
</dbReference>
<dbReference type="EMBL" id="LRBS01000008">
    <property type="protein sequence ID" value="OII78085.1"/>
    <property type="molecule type" value="Genomic_DNA"/>
</dbReference>
<feature type="binding site" evidence="12">
    <location>
        <position position="164"/>
    </location>
    <ligand>
        <name>ATP</name>
        <dbReference type="ChEBI" id="CHEBI:30616"/>
    </ligand>
</feature>
<dbReference type="PROSITE" id="PS00469">
    <property type="entry name" value="NDPK"/>
    <property type="match status" value="1"/>
</dbReference>
<feature type="domain" description="Nucleoside diphosphate kinase-like" evidence="16">
    <location>
        <begin position="74"/>
        <end position="211"/>
    </location>
</feature>
<evidence type="ECO:0000259" key="16">
    <source>
        <dbReference type="SMART" id="SM00562"/>
    </source>
</evidence>
<dbReference type="Gene3D" id="3.30.70.141">
    <property type="entry name" value="Nucleoside diphosphate kinase-like domain"/>
    <property type="match status" value="1"/>
</dbReference>
<evidence type="ECO:0000256" key="9">
    <source>
        <dbReference type="ARBA" id="ARBA00022840"/>
    </source>
</evidence>